<dbReference type="Proteomes" id="UP000650466">
    <property type="component" value="Unassembled WGS sequence"/>
</dbReference>
<feature type="signal peptide" evidence="1">
    <location>
        <begin position="1"/>
        <end position="23"/>
    </location>
</feature>
<evidence type="ECO:0000256" key="1">
    <source>
        <dbReference type="SAM" id="SignalP"/>
    </source>
</evidence>
<sequence length="327" mass="35666">MIKTIIAASVMTTIALAPTNALVAVNSADQSIKPAVVSAVAADSAASGKNSLLLQYLKKSGYEANGDSLGYEETWGDPLTYNQRTDAHFEGGSMSFYSLYNGTTSAKVVKDEKGNITDGSMVTEAPEDSAPSGPFYELMAKEYQKPEWKNAGTVAEDGKKLKKVTIDRISHEGTSAENMKKVKIRETVYLDAATGLPVKSEVHEEKSGEMVLRNTFTYEYDRKDRDQELFDISDMNLKDYTSEEVKTNNPHLPIGGKLPNPMADLVSEGTITEAQRTAIETALGQAKQNGFDENKSEEERLKEALAGIVVDGTITQEQADIVINLFK</sequence>
<dbReference type="EMBL" id="JACVVD010000023">
    <property type="protein sequence ID" value="MBD0384679.1"/>
    <property type="molecule type" value="Genomic_DNA"/>
</dbReference>
<keyword evidence="1" id="KW-0732">Signal</keyword>
<organism evidence="2 3">
    <name type="scientific">Paenibacillus sedimenti</name>
    <dbReference type="NCBI Taxonomy" id="2770274"/>
    <lineage>
        <taxon>Bacteria</taxon>
        <taxon>Bacillati</taxon>
        <taxon>Bacillota</taxon>
        <taxon>Bacilli</taxon>
        <taxon>Bacillales</taxon>
        <taxon>Paenibacillaceae</taxon>
        <taxon>Paenibacillus</taxon>
    </lineage>
</organism>
<evidence type="ECO:0000313" key="3">
    <source>
        <dbReference type="Proteomes" id="UP000650466"/>
    </source>
</evidence>
<dbReference type="AlphaFoldDB" id="A0A926KV22"/>
<proteinExistence type="predicted"/>
<keyword evidence="3" id="KW-1185">Reference proteome</keyword>
<accession>A0A926KV22</accession>
<reference evidence="2" key="1">
    <citation type="submission" date="2020-09" db="EMBL/GenBank/DDBJ databases">
        <title>Draft Genome Sequence of Paenibacillus sp. WST5.</title>
        <authorList>
            <person name="Bao Z."/>
        </authorList>
    </citation>
    <scope>NUCLEOTIDE SEQUENCE</scope>
    <source>
        <strain evidence="2">WST5</strain>
    </source>
</reference>
<comment type="caution">
    <text evidence="2">The sequence shown here is derived from an EMBL/GenBank/DDBJ whole genome shotgun (WGS) entry which is preliminary data.</text>
</comment>
<gene>
    <name evidence="2" type="ORF">ICC18_32075</name>
</gene>
<feature type="chain" id="PRO_5037703169" evidence="1">
    <location>
        <begin position="24"/>
        <end position="327"/>
    </location>
</feature>
<protein>
    <submittedName>
        <fullName evidence="2">Uncharacterized protein</fullName>
    </submittedName>
</protein>
<name>A0A926KV22_9BACL</name>
<dbReference type="RefSeq" id="WP_188178438.1">
    <property type="nucleotide sequence ID" value="NZ_JACVVD010000023.1"/>
</dbReference>
<evidence type="ECO:0000313" key="2">
    <source>
        <dbReference type="EMBL" id="MBD0384679.1"/>
    </source>
</evidence>